<dbReference type="Proteomes" id="UP001620626">
    <property type="component" value="Unassembled WGS sequence"/>
</dbReference>
<evidence type="ECO:0000313" key="3">
    <source>
        <dbReference type="Proteomes" id="UP001620626"/>
    </source>
</evidence>
<dbReference type="EMBL" id="JBICBT010000206">
    <property type="protein sequence ID" value="KAL3120879.1"/>
    <property type="molecule type" value="Genomic_DNA"/>
</dbReference>
<reference evidence="1 3" key="1">
    <citation type="submission" date="2024-10" db="EMBL/GenBank/DDBJ databases">
        <authorList>
            <person name="Kim D."/>
        </authorList>
    </citation>
    <scope>NUCLEOTIDE SEQUENCE [LARGE SCALE GENOMIC DNA]</scope>
    <source>
        <strain evidence="1">BH-2024</strain>
    </source>
</reference>
<evidence type="ECO:0000313" key="2">
    <source>
        <dbReference type="EMBL" id="KAL3120879.1"/>
    </source>
</evidence>
<keyword evidence="3" id="KW-1185">Reference proteome</keyword>
<proteinExistence type="predicted"/>
<evidence type="ECO:0000313" key="1">
    <source>
        <dbReference type="EMBL" id="KAL3103772.1"/>
    </source>
</evidence>
<dbReference type="EMBL" id="JBICBT010000727">
    <property type="protein sequence ID" value="KAL3103772.1"/>
    <property type="molecule type" value="Genomic_DNA"/>
</dbReference>
<accession>A0ABD2KLF1</accession>
<name>A0ABD2KLF1_9BILA</name>
<gene>
    <name evidence="2" type="ORF">niasHT_001121</name>
    <name evidence="1" type="ORF">niasHT_028895</name>
</gene>
<organism evidence="1 3">
    <name type="scientific">Heterodera trifolii</name>
    <dbReference type="NCBI Taxonomy" id="157864"/>
    <lineage>
        <taxon>Eukaryota</taxon>
        <taxon>Metazoa</taxon>
        <taxon>Ecdysozoa</taxon>
        <taxon>Nematoda</taxon>
        <taxon>Chromadorea</taxon>
        <taxon>Rhabditida</taxon>
        <taxon>Tylenchina</taxon>
        <taxon>Tylenchomorpha</taxon>
        <taxon>Tylenchoidea</taxon>
        <taxon>Heteroderidae</taxon>
        <taxon>Heteroderinae</taxon>
        <taxon>Heterodera</taxon>
    </lineage>
</organism>
<protein>
    <submittedName>
        <fullName evidence="1">Uncharacterized protein</fullName>
    </submittedName>
</protein>
<comment type="caution">
    <text evidence="1">The sequence shown here is derived from an EMBL/GenBank/DDBJ whole genome shotgun (WGS) entry which is preliminary data.</text>
</comment>
<sequence>MIIWDQICEDDQYEFGVIAAKTLLNRLAFLITDDFSVTVKCSRPTLSINKHDINYGLVINKNGVKCQEINEITESKRRRIGDAREAGPSEQRKLPVPQITQDLLANFGKNSPSIETLNLLDNFVGNDDQQKPAE</sequence>
<dbReference type="AlphaFoldDB" id="A0ABD2KLF1"/>